<evidence type="ECO:0000256" key="1">
    <source>
        <dbReference type="SAM" id="Phobius"/>
    </source>
</evidence>
<proteinExistence type="predicted"/>
<evidence type="ECO:0008006" key="4">
    <source>
        <dbReference type="Google" id="ProtNLM"/>
    </source>
</evidence>
<dbReference type="EMBL" id="AP023086">
    <property type="protein sequence ID" value="BCD97768.1"/>
    <property type="molecule type" value="Genomic_DNA"/>
</dbReference>
<keyword evidence="3" id="KW-1185">Reference proteome</keyword>
<feature type="transmembrane region" description="Helical" evidence="1">
    <location>
        <begin position="209"/>
        <end position="227"/>
    </location>
</feature>
<organism evidence="2 3">
    <name type="scientific">Marinagarivorans cellulosilyticus</name>
    <dbReference type="NCBI Taxonomy" id="2721545"/>
    <lineage>
        <taxon>Bacteria</taxon>
        <taxon>Pseudomonadati</taxon>
        <taxon>Pseudomonadota</taxon>
        <taxon>Gammaproteobacteria</taxon>
        <taxon>Cellvibrionales</taxon>
        <taxon>Cellvibrionaceae</taxon>
        <taxon>Marinagarivorans</taxon>
    </lineage>
</organism>
<dbReference type="Pfam" id="PF14348">
    <property type="entry name" value="DtrJ-like"/>
    <property type="match status" value="1"/>
</dbReference>
<name>A0AAN1WHM1_9GAMM</name>
<feature type="transmembrane region" description="Helical" evidence="1">
    <location>
        <begin position="33"/>
        <end position="53"/>
    </location>
</feature>
<feature type="transmembrane region" description="Helical" evidence="1">
    <location>
        <begin position="131"/>
        <end position="157"/>
    </location>
</feature>
<dbReference type="NCBIfam" id="TIGR03747">
    <property type="entry name" value="conj_TIGR03747"/>
    <property type="match status" value="1"/>
</dbReference>
<evidence type="ECO:0000313" key="3">
    <source>
        <dbReference type="Proteomes" id="UP001320119"/>
    </source>
</evidence>
<keyword evidence="1" id="KW-1133">Transmembrane helix</keyword>
<keyword evidence="1" id="KW-0472">Membrane</keyword>
<keyword evidence="1" id="KW-0812">Transmembrane</keyword>
<sequence>MAQRKQPREVKRRGVIERLFGATVGRAWSMSMWALYAVIGSILIEWVGIVFWWDLDHSQLVLNKEIEYLSDFNKNFFLNIYPGDLAAQLASYTRDFMTWSGIGGLAYSAANSSSSVMNVIGSLLQSMINVFFIFSVRLAMCISSISGFILVSLLAGMDGLTEREIRKSCGGKESATIYHHAKRWVGPSMILAFVLYLTIPISIHPTVIFLPAMFITGLAIFITASTFKKFL</sequence>
<evidence type="ECO:0000313" key="2">
    <source>
        <dbReference type="EMBL" id="BCD97768.1"/>
    </source>
</evidence>
<accession>A0AAN1WHM1</accession>
<dbReference type="RefSeq" id="WP_255711972.1">
    <property type="nucleotide sequence ID" value="NZ_AP023086.1"/>
</dbReference>
<feature type="transmembrane region" description="Helical" evidence="1">
    <location>
        <begin position="184"/>
        <end position="203"/>
    </location>
</feature>
<dbReference type="KEGG" id="marq:MARGE09_P1969"/>
<protein>
    <recommendedName>
        <fullName evidence="4">Integrating conjugative element membrane protein</fullName>
    </recommendedName>
</protein>
<reference evidence="2 3" key="1">
    <citation type="journal article" date="2022" name="IScience">
        <title>An ultrasensitive nanofiber-based assay for enzymatic hydrolysis and deep-sea microbial degradation of cellulose.</title>
        <authorList>
            <person name="Tsudome M."/>
            <person name="Tachioka M."/>
            <person name="Miyazaki M."/>
            <person name="Uchimura K."/>
            <person name="Tsuda M."/>
            <person name="Takaki Y."/>
            <person name="Deguchi S."/>
        </authorList>
    </citation>
    <scope>NUCLEOTIDE SEQUENCE [LARGE SCALE GENOMIC DNA]</scope>
    <source>
        <strain evidence="2 3">GE09</strain>
    </source>
</reference>
<dbReference type="InterPro" id="IPR022266">
    <property type="entry name" value="DtrJ-like"/>
</dbReference>
<dbReference type="AlphaFoldDB" id="A0AAN1WHM1"/>
<dbReference type="Proteomes" id="UP001320119">
    <property type="component" value="Chromosome"/>
</dbReference>
<gene>
    <name evidence="2" type="ORF">MARGE09_P1969</name>
</gene>